<dbReference type="CDD" id="cd09898">
    <property type="entry name" value="H3TH_53EXO"/>
    <property type="match status" value="1"/>
</dbReference>
<dbReference type="EC" id="2.7.7.7" evidence="2 15"/>
<dbReference type="FunFam" id="1.10.150.20:FF:000002">
    <property type="entry name" value="DNA polymerase I"/>
    <property type="match status" value="1"/>
</dbReference>
<gene>
    <name evidence="16 19" type="primary">polA</name>
    <name evidence="19" type="ORF">FWJ32_05760</name>
</gene>
<evidence type="ECO:0000256" key="6">
    <source>
        <dbReference type="ARBA" id="ARBA00022705"/>
    </source>
</evidence>
<evidence type="ECO:0000256" key="7">
    <source>
        <dbReference type="ARBA" id="ARBA00022722"/>
    </source>
</evidence>
<dbReference type="GO" id="GO:0008409">
    <property type="term" value="F:5'-3' exonuclease activity"/>
    <property type="evidence" value="ECO:0007669"/>
    <property type="project" value="UniProtKB-UniRule"/>
</dbReference>
<keyword evidence="8 16" id="KW-0227">DNA damage</keyword>
<keyword evidence="11 16" id="KW-0239">DNA-directed DNA polymerase</keyword>
<dbReference type="InterPro" id="IPR018320">
    <property type="entry name" value="DNA_polymerase_1"/>
</dbReference>
<protein>
    <recommendedName>
        <fullName evidence="3 15">DNA polymerase I</fullName>
        <ecNumber evidence="2 15">2.7.7.7</ecNumber>
    </recommendedName>
</protein>
<evidence type="ECO:0000256" key="2">
    <source>
        <dbReference type="ARBA" id="ARBA00012417"/>
    </source>
</evidence>
<dbReference type="FunFam" id="3.40.50.1010:FF:000001">
    <property type="entry name" value="DNA polymerase I"/>
    <property type="match status" value="1"/>
</dbReference>
<dbReference type="SUPFAM" id="SSF47807">
    <property type="entry name" value="5' to 3' exonuclease, C-terminal subdomain"/>
    <property type="match status" value="1"/>
</dbReference>
<comment type="function">
    <text evidence="16">In addition to polymerase activity, this DNA polymerase exhibits 5'-3' exonuclease activity.</text>
</comment>
<evidence type="ECO:0000256" key="14">
    <source>
        <dbReference type="ARBA" id="ARBA00049244"/>
    </source>
</evidence>
<evidence type="ECO:0000259" key="17">
    <source>
        <dbReference type="SMART" id="SM00475"/>
    </source>
</evidence>
<dbReference type="InterPro" id="IPR019760">
    <property type="entry name" value="DNA-dir_DNA_pol_A_CS"/>
</dbReference>
<dbReference type="CDD" id="cd06140">
    <property type="entry name" value="DNA_polA_I_Bacillus_like_exo"/>
    <property type="match status" value="1"/>
</dbReference>
<comment type="similarity">
    <text evidence="1 16">Belongs to the DNA polymerase type-A family.</text>
</comment>
<dbReference type="SUPFAM" id="SSF56672">
    <property type="entry name" value="DNA/RNA polymerases"/>
    <property type="match status" value="1"/>
</dbReference>
<dbReference type="InterPro" id="IPR029060">
    <property type="entry name" value="PIN-like_dom_sf"/>
</dbReference>
<dbReference type="InterPro" id="IPR002298">
    <property type="entry name" value="DNA_polymerase_A"/>
</dbReference>
<evidence type="ECO:0000256" key="3">
    <source>
        <dbReference type="ARBA" id="ARBA00020311"/>
    </source>
</evidence>
<dbReference type="InterPro" id="IPR036279">
    <property type="entry name" value="5-3_exonuclease_C_sf"/>
</dbReference>
<keyword evidence="5 16" id="KW-0548">Nucleotidyltransferase</keyword>
<dbReference type="InterPro" id="IPR001098">
    <property type="entry name" value="DNA-dir_DNA_pol_A_palm_dom"/>
</dbReference>
<comment type="subunit">
    <text evidence="16">Single-chain monomer with multiple functions.</text>
</comment>
<reference evidence="19 20" key="1">
    <citation type="submission" date="2019-08" db="EMBL/GenBank/DDBJ databases">
        <title>Calorimonas adulescens gen. nov., sp. nov., an anaerobic thermophilic bacterium from Sakhalin hot spring.</title>
        <authorList>
            <person name="Khomyakova M.A."/>
            <person name="Merkel A.Y."/>
            <person name="Novikov A."/>
            <person name="Bonch-Osmolovskaya E.A."/>
            <person name="Slobodkin A.I."/>
        </authorList>
    </citation>
    <scope>NUCLEOTIDE SEQUENCE [LARGE SCALE GENOMIC DNA]</scope>
    <source>
        <strain evidence="19 20">A05MB</strain>
    </source>
</reference>
<dbReference type="Proteomes" id="UP000322976">
    <property type="component" value="Unassembled WGS sequence"/>
</dbReference>
<dbReference type="CDD" id="cd09859">
    <property type="entry name" value="PIN_53EXO"/>
    <property type="match status" value="1"/>
</dbReference>
<dbReference type="Gene3D" id="3.40.50.1010">
    <property type="entry name" value="5'-nuclease"/>
    <property type="match status" value="1"/>
</dbReference>
<dbReference type="SUPFAM" id="SSF88723">
    <property type="entry name" value="PIN domain-like"/>
    <property type="match status" value="1"/>
</dbReference>
<comment type="catalytic activity">
    <reaction evidence="14 16">
        <text>DNA(n) + a 2'-deoxyribonucleoside 5'-triphosphate = DNA(n+1) + diphosphate</text>
        <dbReference type="Rhea" id="RHEA:22508"/>
        <dbReference type="Rhea" id="RHEA-COMP:17339"/>
        <dbReference type="Rhea" id="RHEA-COMP:17340"/>
        <dbReference type="ChEBI" id="CHEBI:33019"/>
        <dbReference type="ChEBI" id="CHEBI:61560"/>
        <dbReference type="ChEBI" id="CHEBI:173112"/>
        <dbReference type="EC" id="2.7.7.7"/>
    </reaction>
</comment>
<keyword evidence="6 16" id="KW-0235">DNA replication</keyword>
<evidence type="ECO:0000313" key="20">
    <source>
        <dbReference type="Proteomes" id="UP000322976"/>
    </source>
</evidence>
<dbReference type="InterPro" id="IPR054690">
    <property type="entry name" value="DNA_polI_exonuclease"/>
</dbReference>
<dbReference type="Pfam" id="PF02739">
    <property type="entry name" value="5_3_exonuc_N"/>
    <property type="match status" value="1"/>
</dbReference>
<evidence type="ECO:0000313" key="19">
    <source>
        <dbReference type="EMBL" id="TZE82259.1"/>
    </source>
</evidence>
<dbReference type="GO" id="GO:0003677">
    <property type="term" value="F:DNA binding"/>
    <property type="evidence" value="ECO:0007669"/>
    <property type="project" value="UniProtKB-UniRule"/>
</dbReference>
<keyword evidence="10 16" id="KW-0269">Exonuclease</keyword>
<evidence type="ECO:0000256" key="9">
    <source>
        <dbReference type="ARBA" id="ARBA00022801"/>
    </source>
</evidence>
<dbReference type="SMART" id="SM00279">
    <property type="entry name" value="HhH2"/>
    <property type="match status" value="1"/>
</dbReference>
<dbReference type="Pfam" id="PF00476">
    <property type="entry name" value="DNA_pol_A"/>
    <property type="match status" value="1"/>
</dbReference>
<organism evidence="19 20">
    <name type="scientific">Calorimonas adulescens</name>
    <dbReference type="NCBI Taxonomy" id="2606906"/>
    <lineage>
        <taxon>Bacteria</taxon>
        <taxon>Bacillati</taxon>
        <taxon>Bacillota</taxon>
        <taxon>Clostridia</taxon>
        <taxon>Thermoanaerobacterales</taxon>
        <taxon>Thermoanaerobacteraceae</taxon>
        <taxon>Calorimonas</taxon>
    </lineage>
</organism>
<keyword evidence="4 16" id="KW-0808">Transferase</keyword>
<dbReference type="PANTHER" id="PTHR10133:SF27">
    <property type="entry name" value="DNA POLYMERASE NU"/>
    <property type="match status" value="1"/>
</dbReference>
<evidence type="ECO:0000256" key="11">
    <source>
        <dbReference type="ARBA" id="ARBA00022932"/>
    </source>
</evidence>
<evidence type="ECO:0000256" key="8">
    <source>
        <dbReference type="ARBA" id="ARBA00022763"/>
    </source>
</evidence>
<name>A0A5D8QDM5_9THEO</name>
<evidence type="ECO:0000256" key="4">
    <source>
        <dbReference type="ARBA" id="ARBA00022679"/>
    </source>
</evidence>
<dbReference type="NCBIfam" id="NF004397">
    <property type="entry name" value="PRK05755.1"/>
    <property type="match status" value="1"/>
</dbReference>
<comment type="caution">
    <text evidence="19">The sequence shown here is derived from an EMBL/GenBank/DDBJ whole genome shotgun (WGS) entry which is preliminary data.</text>
</comment>
<dbReference type="EMBL" id="VTPS01000007">
    <property type="protein sequence ID" value="TZE82259.1"/>
    <property type="molecule type" value="Genomic_DNA"/>
</dbReference>
<dbReference type="GO" id="GO:0006261">
    <property type="term" value="P:DNA-templated DNA replication"/>
    <property type="evidence" value="ECO:0007669"/>
    <property type="project" value="UniProtKB-UniRule"/>
</dbReference>
<dbReference type="InterPro" id="IPR020046">
    <property type="entry name" value="5-3_exonucl_a-hlix_arch_N"/>
</dbReference>
<evidence type="ECO:0000256" key="5">
    <source>
        <dbReference type="ARBA" id="ARBA00022695"/>
    </source>
</evidence>
<dbReference type="PROSITE" id="PS00447">
    <property type="entry name" value="DNA_POLYMERASE_A"/>
    <property type="match status" value="1"/>
</dbReference>
<dbReference type="InterPro" id="IPR008918">
    <property type="entry name" value="HhH2"/>
</dbReference>
<feature type="domain" description="DNA-directed DNA polymerase family A palm" evidence="18">
    <location>
        <begin position="633"/>
        <end position="838"/>
    </location>
</feature>
<keyword evidence="7" id="KW-0540">Nuclease</keyword>
<dbReference type="Pfam" id="PF01367">
    <property type="entry name" value="5_3_exonuc"/>
    <property type="match status" value="1"/>
</dbReference>
<evidence type="ECO:0000256" key="15">
    <source>
        <dbReference type="NCBIfam" id="TIGR00593"/>
    </source>
</evidence>
<keyword evidence="12 16" id="KW-0238">DNA-binding</keyword>
<evidence type="ECO:0000256" key="1">
    <source>
        <dbReference type="ARBA" id="ARBA00007705"/>
    </source>
</evidence>
<dbReference type="FunFam" id="1.20.1060.10:FF:000001">
    <property type="entry name" value="DNA polymerase I"/>
    <property type="match status" value="1"/>
</dbReference>
<evidence type="ECO:0000256" key="16">
    <source>
        <dbReference type="RuleBase" id="RU004460"/>
    </source>
</evidence>
<dbReference type="RefSeq" id="WP_149545020.1">
    <property type="nucleotide sequence ID" value="NZ_VTPS01000007.1"/>
</dbReference>
<evidence type="ECO:0000256" key="12">
    <source>
        <dbReference type="ARBA" id="ARBA00023125"/>
    </source>
</evidence>
<evidence type="ECO:0000256" key="13">
    <source>
        <dbReference type="ARBA" id="ARBA00023204"/>
    </source>
</evidence>
<dbReference type="Gene3D" id="1.20.1060.10">
    <property type="entry name" value="Taq DNA Polymerase, Chain T, domain 4"/>
    <property type="match status" value="1"/>
</dbReference>
<dbReference type="InterPro" id="IPR012337">
    <property type="entry name" value="RNaseH-like_sf"/>
</dbReference>
<dbReference type="FunFam" id="1.10.150.20:FF:000003">
    <property type="entry name" value="DNA polymerase I"/>
    <property type="match status" value="1"/>
</dbReference>
<keyword evidence="13 16" id="KW-0234">DNA repair</keyword>
<accession>A0A5D8QDM5</accession>
<sequence length="874" mass="99990">MKKLMLIDGSSVLYRAFFALPPLMNSKGTRTNAVYGFMMMLFKVMDDYKPDYIAVAFDVKAPTFRHKEYDAYKATREKMPDELSCQIPILRDILSALNIKIIEVPGFEADDILGTVSKQAEKNGLETYIVTGDRDSLQLVSKETRVILNKKGMTDVEVYDYDIFRDRYGITPSEFIDLKGLMGDKSDNIPGVPGIGEKTALELIKEYGSVNEIIKNVDRIKNKRVREAIANNVDKALLSKRLSTIIRDMPIEFDIEEYTVKEPDKKRVRAIFEELEFKSLLDKVSKDDTAPNVDRVVYRVIDNVDDFNEYISGVERIAISFKVHEDGLAMTSLSSQEKGTVFLPLYRLDDSMKYALYKLLSNENIKKSGHNIKRLLNFAISEGYKPANISFDSAIAAYLINATESEYIIRQIAKDFLNRDILDDSIFGKGRNRTDFHNVEEEMLNQLLGEEAEVIGQSEPLMREKLDELSMDRLFNDIEMPLVMVLADMECTGFNIDRNELLRLDSEFTEQLTSITKEIYNLAGEEFNINSPKQLSHILFEKLGLPVIKKTKTGYSTDAEVLEELAPQHDIVAKILEYRQISKLKSTYIDGFIKLTEKSAKIHTSFNQTVTATGRISSTEPNLQNIPIRTDIGRQIRKVFIPSDDKHVILSADYSQIELRVLAHLSSDENLIGSFIAGEDIHTRTASEVFNVPIDKVTPEMRRSAKAVNFGIVYGISDFGLARDLRIPREVAAEYIRSYFKRYPQVKEYLDECVKKAKELGYVTTIMNRRRYVPEITSKNRNIRMFGERIAMNTPIQGSAADIIKIAMVNVHKKIKDFKSKLILQVHDELIFDVLKEELDEIKEIVRWEMENAVNLKVPLIAEIKYGNNWYDAK</sequence>
<dbReference type="Gene3D" id="1.10.150.20">
    <property type="entry name" value="5' to 3' exonuclease, C-terminal subdomain"/>
    <property type="match status" value="2"/>
</dbReference>
<dbReference type="PRINTS" id="PR00868">
    <property type="entry name" value="DNAPOLI"/>
</dbReference>
<evidence type="ECO:0000256" key="10">
    <source>
        <dbReference type="ARBA" id="ARBA00022839"/>
    </source>
</evidence>
<dbReference type="InterPro" id="IPR043502">
    <property type="entry name" value="DNA/RNA_pol_sf"/>
</dbReference>
<dbReference type="SMART" id="SM00475">
    <property type="entry name" value="53EXOc"/>
    <property type="match status" value="1"/>
</dbReference>
<keyword evidence="9 16" id="KW-0378">Hydrolase</keyword>
<dbReference type="NCBIfam" id="TIGR00593">
    <property type="entry name" value="pola"/>
    <property type="match status" value="1"/>
</dbReference>
<dbReference type="CDD" id="cd08637">
    <property type="entry name" value="DNA_pol_A_pol_I_C"/>
    <property type="match status" value="1"/>
</dbReference>
<proteinExistence type="inferred from homology"/>
<dbReference type="InterPro" id="IPR036397">
    <property type="entry name" value="RNaseH_sf"/>
</dbReference>
<dbReference type="PANTHER" id="PTHR10133">
    <property type="entry name" value="DNA POLYMERASE I"/>
    <property type="match status" value="1"/>
</dbReference>
<dbReference type="GO" id="GO:0006302">
    <property type="term" value="P:double-strand break repair"/>
    <property type="evidence" value="ECO:0007669"/>
    <property type="project" value="TreeGrafter"/>
</dbReference>
<dbReference type="SMART" id="SM00482">
    <property type="entry name" value="POLAc"/>
    <property type="match status" value="1"/>
</dbReference>
<evidence type="ECO:0000259" key="18">
    <source>
        <dbReference type="SMART" id="SM00482"/>
    </source>
</evidence>
<dbReference type="Gene3D" id="3.30.420.10">
    <property type="entry name" value="Ribonuclease H-like superfamily/Ribonuclease H"/>
    <property type="match status" value="1"/>
</dbReference>
<keyword evidence="20" id="KW-1185">Reference proteome</keyword>
<dbReference type="SUPFAM" id="SSF53098">
    <property type="entry name" value="Ribonuclease H-like"/>
    <property type="match status" value="1"/>
</dbReference>
<dbReference type="AlphaFoldDB" id="A0A5D8QDM5"/>
<dbReference type="InterPro" id="IPR002421">
    <property type="entry name" value="5-3_exonuclease"/>
</dbReference>
<dbReference type="Pfam" id="PF22619">
    <property type="entry name" value="DNA_polI_exo1"/>
    <property type="match status" value="1"/>
</dbReference>
<dbReference type="GO" id="GO:0003887">
    <property type="term" value="F:DNA-directed DNA polymerase activity"/>
    <property type="evidence" value="ECO:0007669"/>
    <property type="project" value="UniProtKB-UniRule"/>
</dbReference>
<dbReference type="InterPro" id="IPR020045">
    <property type="entry name" value="DNA_polI_H3TH"/>
</dbReference>
<dbReference type="Gene3D" id="3.30.70.370">
    <property type="match status" value="1"/>
</dbReference>
<feature type="domain" description="5'-3' exonuclease" evidence="17">
    <location>
        <begin position="2"/>
        <end position="261"/>
    </location>
</feature>